<organism evidence="7 8">
    <name type="scientific">Pseudarthrobacter defluvii</name>
    <dbReference type="NCBI Taxonomy" id="410837"/>
    <lineage>
        <taxon>Bacteria</taxon>
        <taxon>Bacillati</taxon>
        <taxon>Actinomycetota</taxon>
        <taxon>Actinomycetes</taxon>
        <taxon>Micrococcales</taxon>
        <taxon>Micrococcaceae</taxon>
        <taxon>Pseudarthrobacter</taxon>
    </lineage>
</organism>
<dbReference type="InterPro" id="IPR000805">
    <property type="entry name" value="Glyco_hydro_26"/>
</dbReference>
<feature type="chain" id="PRO_5047414248" description="GH26 domain-containing protein" evidence="5">
    <location>
        <begin position="22"/>
        <end position="411"/>
    </location>
</feature>
<evidence type="ECO:0000256" key="2">
    <source>
        <dbReference type="ARBA" id="ARBA00022801"/>
    </source>
</evidence>
<dbReference type="Pfam" id="PF02156">
    <property type="entry name" value="Glyco_hydro_26"/>
    <property type="match status" value="1"/>
</dbReference>
<evidence type="ECO:0000313" key="8">
    <source>
        <dbReference type="Proteomes" id="UP001226389"/>
    </source>
</evidence>
<keyword evidence="5" id="KW-0732">Signal</keyword>
<feature type="signal peptide" evidence="5">
    <location>
        <begin position="1"/>
        <end position="21"/>
    </location>
</feature>
<protein>
    <recommendedName>
        <fullName evidence="6">GH26 domain-containing protein</fullName>
    </recommendedName>
</protein>
<feature type="active site" description="Nucleophile" evidence="4">
    <location>
        <position position="348"/>
    </location>
</feature>
<accession>A0ABT9UFL3</accession>
<keyword evidence="8" id="KW-1185">Reference proteome</keyword>
<dbReference type="InterPro" id="IPR013783">
    <property type="entry name" value="Ig-like_fold"/>
</dbReference>
<evidence type="ECO:0000313" key="7">
    <source>
        <dbReference type="EMBL" id="MDQ0118430.1"/>
    </source>
</evidence>
<dbReference type="SUPFAM" id="SSF51445">
    <property type="entry name" value="(Trans)glycosidases"/>
    <property type="match status" value="1"/>
</dbReference>
<dbReference type="InterPro" id="IPR002909">
    <property type="entry name" value="IPT_dom"/>
</dbReference>
<dbReference type="InterPro" id="IPR022790">
    <property type="entry name" value="GH26_dom"/>
</dbReference>
<evidence type="ECO:0000256" key="3">
    <source>
        <dbReference type="ARBA" id="ARBA00023295"/>
    </source>
</evidence>
<dbReference type="PANTHER" id="PTHR40079">
    <property type="entry name" value="MANNAN ENDO-1,4-BETA-MANNOSIDASE E-RELATED"/>
    <property type="match status" value="1"/>
</dbReference>
<gene>
    <name evidence="7" type="ORF">J2T22_001608</name>
</gene>
<comment type="caution">
    <text evidence="7">The sequence shown here is derived from an EMBL/GenBank/DDBJ whole genome shotgun (WGS) entry which is preliminary data.</text>
</comment>
<feature type="domain" description="GH26" evidence="6">
    <location>
        <begin position="112"/>
        <end position="411"/>
    </location>
</feature>
<reference evidence="7 8" key="1">
    <citation type="submission" date="2023-07" db="EMBL/GenBank/DDBJ databases">
        <title>Sorghum-associated microbial communities from plants grown in Nebraska, USA.</title>
        <authorList>
            <person name="Schachtman D."/>
        </authorList>
    </citation>
    <scope>NUCLEOTIDE SEQUENCE [LARGE SCALE GENOMIC DNA]</scope>
    <source>
        <strain evidence="7 8">DS994</strain>
    </source>
</reference>
<dbReference type="Proteomes" id="UP001226389">
    <property type="component" value="Unassembled WGS sequence"/>
</dbReference>
<feature type="active site" description="Proton donor" evidence="4">
    <location>
        <position position="237"/>
    </location>
</feature>
<dbReference type="Pfam" id="PF01833">
    <property type="entry name" value="TIG"/>
    <property type="match status" value="1"/>
</dbReference>
<dbReference type="EMBL" id="JAUSSY010000005">
    <property type="protein sequence ID" value="MDQ0118430.1"/>
    <property type="molecule type" value="Genomic_DNA"/>
</dbReference>
<evidence type="ECO:0000256" key="5">
    <source>
        <dbReference type="SAM" id="SignalP"/>
    </source>
</evidence>
<proteinExistence type="inferred from homology"/>
<keyword evidence="3 4" id="KW-0326">Glycosidase</keyword>
<evidence type="ECO:0000256" key="1">
    <source>
        <dbReference type="ARBA" id="ARBA00007754"/>
    </source>
</evidence>
<evidence type="ECO:0000256" key="4">
    <source>
        <dbReference type="PROSITE-ProRule" id="PRU01100"/>
    </source>
</evidence>
<dbReference type="InterPro" id="IPR017853">
    <property type="entry name" value="GH"/>
</dbReference>
<comment type="similarity">
    <text evidence="1 4">Belongs to the glycosyl hydrolase 26 family.</text>
</comment>
<sequence length="411" mass="42623">MLTSIRTYLTAIAAGVGLALAMTVVQPAAAQAATAQIALSPATGPAGSSITVTGSGFKASTTGTLIVGSATFAVKTTASGAFSAPATIPATATGKVTVTAKTSSVQATTVFTVAAPAAPAVPGVSTARLRFGVATAGGPLATTELDDVAVLAGEAPSSVLFYEDFLQSAPITEMNAVRARGAVPLVTWEPWAWGGDANQPAYALNRITAGDFDAHIIQWGQALASWGYPVQLRFAHEMNGDWYPWAESVNGNQPGDYVRAWRHVHDLVAAQGATNVSWVWSPNVPYYGSTDLAGLYPGAGYVDVVALDGYNWGTSASWSAWISPQDLFAPGIAQLRSLAPGVPILIAETASSEAGGDKAAWNTQLISYLAAQPDVMGFVWFHIQKETDWRINSSAASAAAFKSALQARRTS</sequence>
<dbReference type="PANTHER" id="PTHR40079:SF4">
    <property type="entry name" value="GH26 DOMAIN-CONTAINING PROTEIN-RELATED"/>
    <property type="match status" value="1"/>
</dbReference>
<dbReference type="Gene3D" id="2.60.40.10">
    <property type="entry name" value="Immunoglobulins"/>
    <property type="match status" value="1"/>
</dbReference>
<evidence type="ECO:0000259" key="6">
    <source>
        <dbReference type="PROSITE" id="PS51764"/>
    </source>
</evidence>
<dbReference type="PRINTS" id="PR00739">
    <property type="entry name" value="GLHYDRLASE26"/>
</dbReference>
<dbReference type="PROSITE" id="PS51764">
    <property type="entry name" value="GH26"/>
    <property type="match status" value="1"/>
</dbReference>
<keyword evidence="2 4" id="KW-0378">Hydrolase</keyword>
<name>A0ABT9UFL3_9MICC</name>
<dbReference type="Gene3D" id="3.20.20.80">
    <property type="entry name" value="Glycosidases"/>
    <property type="match status" value="1"/>
</dbReference>